<sequence length="436" mass="47779">MITTDQPRGDWDEFQHCPWWKRPSPWCADPKVQAGAASFMAAMMALGGMISCFTAPVWGSLSDRRGRVFVQRLYAFGPFLSNFVYILVLLSHSRYPIGRHGIVLATAIEGFFAVGTVTVSRAYIADVTEPDVRSKWYTFLQGADYIGSAVGPFISSTIAHFTGNILGVYSFALSTHFFFLAATWLVIPESLQPAQLKASQAIRQRQLVEHQIPKTGLLSRAKAASWSVVEPLSIFLPSKHSFGITSKELERRNWDLMLLGLAYFPDTLIVYGIGIYDWTTEEVGVVLSLNAMAKVIFCLVFLPWIISTCRPTSAPLPLRSSTLSDTENTSLLAPTYSELTTAHDRGVKWDLGLARVSVVLAAGAIVVLGLAQTSTVFIFGILFVCLGSGFVPTVQSISLEFYRRRGGTESGSLFGALAVINVFGLVPSITYSAPQY</sequence>
<reference evidence="1" key="1">
    <citation type="submission" date="2021-02" db="EMBL/GenBank/DDBJ databases">
        <authorList>
            <consortium name="DOE Joint Genome Institute"/>
            <person name="Ahrendt S."/>
            <person name="Looney B.P."/>
            <person name="Miyauchi S."/>
            <person name="Morin E."/>
            <person name="Drula E."/>
            <person name="Courty P.E."/>
            <person name="Chicoki N."/>
            <person name="Fauchery L."/>
            <person name="Kohler A."/>
            <person name="Kuo A."/>
            <person name="Labutti K."/>
            <person name="Pangilinan J."/>
            <person name="Lipzen A."/>
            <person name="Riley R."/>
            <person name="Andreopoulos W."/>
            <person name="He G."/>
            <person name="Johnson J."/>
            <person name="Barry K.W."/>
            <person name="Grigoriev I.V."/>
            <person name="Nagy L."/>
            <person name="Hibbett D."/>
            <person name="Henrissat B."/>
            <person name="Matheny P.B."/>
            <person name="Labbe J."/>
            <person name="Martin F."/>
        </authorList>
    </citation>
    <scope>NUCLEOTIDE SEQUENCE</scope>
    <source>
        <strain evidence="1">EC-137</strain>
    </source>
</reference>
<reference evidence="1" key="2">
    <citation type="journal article" date="2022" name="New Phytol.">
        <title>Evolutionary transition to the ectomycorrhizal habit in the genomes of a hyperdiverse lineage of mushroom-forming fungi.</title>
        <authorList>
            <person name="Looney B."/>
            <person name="Miyauchi S."/>
            <person name="Morin E."/>
            <person name="Drula E."/>
            <person name="Courty P.E."/>
            <person name="Kohler A."/>
            <person name="Kuo A."/>
            <person name="LaButti K."/>
            <person name="Pangilinan J."/>
            <person name="Lipzen A."/>
            <person name="Riley R."/>
            <person name="Andreopoulos W."/>
            <person name="He G."/>
            <person name="Johnson J."/>
            <person name="Nolan M."/>
            <person name="Tritt A."/>
            <person name="Barry K.W."/>
            <person name="Grigoriev I.V."/>
            <person name="Nagy L.G."/>
            <person name="Hibbett D."/>
            <person name="Henrissat B."/>
            <person name="Matheny P.B."/>
            <person name="Labbe J."/>
            <person name="Martin F.M."/>
        </authorList>
    </citation>
    <scope>NUCLEOTIDE SEQUENCE</scope>
    <source>
        <strain evidence="1">EC-137</strain>
    </source>
</reference>
<evidence type="ECO:0000313" key="1">
    <source>
        <dbReference type="EMBL" id="KAI0037249.1"/>
    </source>
</evidence>
<comment type="caution">
    <text evidence="1">The sequence shown here is derived from an EMBL/GenBank/DDBJ whole genome shotgun (WGS) entry which is preliminary data.</text>
</comment>
<gene>
    <name evidence="1" type="ORF">K488DRAFT_67139</name>
</gene>
<organism evidence="1 2">
    <name type="scientific">Vararia minispora EC-137</name>
    <dbReference type="NCBI Taxonomy" id="1314806"/>
    <lineage>
        <taxon>Eukaryota</taxon>
        <taxon>Fungi</taxon>
        <taxon>Dikarya</taxon>
        <taxon>Basidiomycota</taxon>
        <taxon>Agaricomycotina</taxon>
        <taxon>Agaricomycetes</taxon>
        <taxon>Russulales</taxon>
        <taxon>Lachnocladiaceae</taxon>
        <taxon>Vararia</taxon>
    </lineage>
</organism>
<dbReference type="Proteomes" id="UP000814128">
    <property type="component" value="Unassembled WGS sequence"/>
</dbReference>
<name>A0ACB8QZG4_9AGAM</name>
<evidence type="ECO:0000313" key="2">
    <source>
        <dbReference type="Proteomes" id="UP000814128"/>
    </source>
</evidence>
<dbReference type="EMBL" id="MU273465">
    <property type="protein sequence ID" value="KAI0037249.1"/>
    <property type="molecule type" value="Genomic_DNA"/>
</dbReference>
<keyword evidence="2" id="KW-1185">Reference proteome</keyword>
<protein>
    <submittedName>
        <fullName evidence="1">Major facilitator superfamily domain-containing protein</fullName>
    </submittedName>
</protein>
<proteinExistence type="predicted"/>
<accession>A0ACB8QZG4</accession>